<evidence type="ECO:0000256" key="1">
    <source>
        <dbReference type="ARBA" id="ARBA00004776"/>
    </source>
</evidence>
<organism evidence="7 8">
    <name type="scientific">Microbacterium rhizomatis</name>
    <dbReference type="NCBI Taxonomy" id="1631477"/>
    <lineage>
        <taxon>Bacteria</taxon>
        <taxon>Bacillati</taxon>
        <taxon>Actinomycetota</taxon>
        <taxon>Actinomycetes</taxon>
        <taxon>Micrococcales</taxon>
        <taxon>Microbacteriaceae</taxon>
        <taxon>Microbacterium</taxon>
    </lineage>
</organism>
<dbReference type="InterPro" id="IPR001173">
    <property type="entry name" value="Glyco_trans_2-like"/>
</dbReference>
<dbReference type="Proteomes" id="UP000325827">
    <property type="component" value="Unassembled WGS sequence"/>
</dbReference>
<evidence type="ECO:0000256" key="3">
    <source>
        <dbReference type="ARBA" id="ARBA00022676"/>
    </source>
</evidence>
<dbReference type="EMBL" id="VYSA01000001">
    <property type="protein sequence ID" value="KAA9111227.1"/>
    <property type="molecule type" value="Genomic_DNA"/>
</dbReference>
<keyword evidence="3" id="KW-0328">Glycosyltransferase</keyword>
<dbReference type="PANTHER" id="PTHR43179:SF12">
    <property type="entry name" value="GALACTOFURANOSYLTRANSFERASE GLFT2"/>
    <property type="match status" value="1"/>
</dbReference>
<comment type="caution">
    <text evidence="7">The sequence shown here is derived from an EMBL/GenBank/DDBJ whole genome shotgun (WGS) entry which is preliminary data.</text>
</comment>
<dbReference type="Gene3D" id="3.90.550.10">
    <property type="entry name" value="Spore Coat Polysaccharide Biosynthesis Protein SpsA, Chain A"/>
    <property type="match status" value="1"/>
</dbReference>
<feature type="region of interest" description="Disordered" evidence="5">
    <location>
        <begin position="1"/>
        <end position="43"/>
    </location>
</feature>
<evidence type="ECO:0000256" key="5">
    <source>
        <dbReference type="SAM" id="MobiDB-lite"/>
    </source>
</evidence>
<dbReference type="OrthoDB" id="9771846at2"/>
<dbReference type="SUPFAM" id="SSF53448">
    <property type="entry name" value="Nucleotide-diphospho-sugar transferases"/>
    <property type="match status" value="1"/>
</dbReference>
<dbReference type="Pfam" id="PF00535">
    <property type="entry name" value="Glycos_transf_2"/>
    <property type="match status" value="1"/>
</dbReference>
<evidence type="ECO:0000313" key="8">
    <source>
        <dbReference type="Proteomes" id="UP000325827"/>
    </source>
</evidence>
<evidence type="ECO:0000256" key="2">
    <source>
        <dbReference type="ARBA" id="ARBA00006739"/>
    </source>
</evidence>
<reference evidence="8" key="1">
    <citation type="submission" date="2019-09" db="EMBL/GenBank/DDBJ databases">
        <title>Mumia zhuanghuii sp. nov. isolated from the intestinal contents of plateau pika (Ochotona curzoniae) in the Qinghai-Tibet plateau of China.</title>
        <authorList>
            <person name="Tian Z."/>
        </authorList>
    </citation>
    <scope>NUCLEOTIDE SEQUENCE [LARGE SCALE GENOMIC DNA]</scope>
    <source>
        <strain evidence="8">JCM 30598</strain>
    </source>
</reference>
<comment type="similarity">
    <text evidence="2">Belongs to the glycosyltransferase 2 family.</text>
</comment>
<sequence>MGAVAGRGRDPARRRGSRDLSRRDRASRRPDRRDPSAAVPAGARPGIDLAVTRADVFAVITTFRPDESLLTVIDALRAQTAATIVVDDGSGPSAAPVLATASDRGARVVALEENSGIATALNTGIRAALAQGARFVVTFDQDSEPAAGFIDALMSARDRSTSRGHAVGPVVPEFFAGVRQVHREAEDGTLIARHAIQSGMLMGADLFERVGLMREDLFIDLVDTEFEMRCSAAGLPTVAAPGLRMGHSLGRQYVRTLFGRPFSAPGIPAVVTLSTPFRYYYRVRNRIVVNRRYARTHPVWVARDTVLEVLHFVNALALARPRRALWKLYRAGVADAWRRRMGRMPASIETVAGSISWSGQVSQQAAAR</sequence>
<comment type="pathway">
    <text evidence="1">Cell wall biogenesis; cell wall polysaccharide biosynthesis.</text>
</comment>
<protein>
    <submittedName>
        <fullName evidence="7">Glycosyltransferase</fullName>
    </submittedName>
</protein>
<feature type="domain" description="Glycosyltransferase 2-like" evidence="6">
    <location>
        <begin position="59"/>
        <end position="156"/>
    </location>
</feature>
<evidence type="ECO:0000313" key="7">
    <source>
        <dbReference type="EMBL" id="KAA9111227.1"/>
    </source>
</evidence>
<evidence type="ECO:0000259" key="6">
    <source>
        <dbReference type="Pfam" id="PF00535"/>
    </source>
</evidence>
<proteinExistence type="inferred from homology"/>
<dbReference type="InterPro" id="IPR029044">
    <property type="entry name" value="Nucleotide-diphossugar_trans"/>
</dbReference>
<keyword evidence="4 7" id="KW-0808">Transferase</keyword>
<accession>A0A5J5J4U4</accession>
<dbReference type="GO" id="GO:0016757">
    <property type="term" value="F:glycosyltransferase activity"/>
    <property type="evidence" value="ECO:0007669"/>
    <property type="project" value="UniProtKB-KW"/>
</dbReference>
<dbReference type="PANTHER" id="PTHR43179">
    <property type="entry name" value="RHAMNOSYLTRANSFERASE WBBL"/>
    <property type="match status" value="1"/>
</dbReference>
<name>A0A5J5J4U4_9MICO</name>
<evidence type="ECO:0000256" key="4">
    <source>
        <dbReference type="ARBA" id="ARBA00022679"/>
    </source>
</evidence>
<gene>
    <name evidence="7" type="ORF">F6B43_06440</name>
</gene>
<dbReference type="AlphaFoldDB" id="A0A5J5J4U4"/>
<keyword evidence="8" id="KW-1185">Reference proteome</keyword>
<feature type="compositionally biased region" description="Basic and acidic residues" evidence="5">
    <location>
        <begin position="7"/>
        <end position="35"/>
    </location>
</feature>